<name>A0A4U7BLS2_9BACT</name>
<dbReference type="RefSeq" id="WP_408608963.1">
    <property type="nucleotide sequence ID" value="NZ_NXMA01000002.1"/>
</dbReference>
<dbReference type="EMBL" id="NXMA01000002">
    <property type="protein sequence ID" value="TKX33028.1"/>
    <property type="molecule type" value="Genomic_DNA"/>
</dbReference>
<gene>
    <name evidence="1" type="ORF">CQA76_01725</name>
</gene>
<dbReference type="Proteomes" id="UP000310353">
    <property type="component" value="Unassembled WGS sequence"/>
</dbReference>
<protein>
    <submittedName>
        <fullName evidence="1">Uncharacterized protein</fullName>
    </submittedName>
</protein>
<accession>A0A4U7BLS2</accession>
<dbReference type="AlphaFoldDB" id="A0A4U7BLS2"/>
<dbReference type="NCBIfam" id="NF046095">
    <property type="entry name" value="flg_dep_Cj0814"/>
    <property type="match status" value="1"/>
</dbReference>
<evidence type="ECO:0000313" key="1">
    <source>
        <dbReference type="EMBL" id="TKX33028.1"/>
    </source>
</evidence>
<comment type="caution">
    <text evidence="1">The sequence shown here is derived from an EMBL/GenBank/DDBJ whole genome shotgun (WGS) entry which is preliminary data.</text>
</comment>
<proteinExistence type="predicted"/>
<feature type="non-terminal residue" evidence="1">
    <location>
        <position position="142"/>
    </location>
</feature>
<sequence>MINSITSYSNYNYYTNTLNSKKNSKTNDLVDNNKEINNNTNLNNNTSLKQINSNLVSDKSKAVNKILGYGVDEDGFFTSDFNEAAGIPKDYKIYAKDMESFVNFQENDNFLSMYHKIDIAKAIGNAYKVLSQLMPQTSNSSL</sequence>
<reference evidence="1 2" key="1">
    <citation type="submission" date="2018-05" db="EMBL/GenBank/DDBJ databases">
        <title>Novel Campyloabacter and Helicobacter Species and Strains.</title>
        <authorList>
            <person name="Mannion A.J."/>
            <person name="Shen Z."/>
            <person name="Fox J.G."/>
        </authorList>
    </citation>
    <scope>NUCLEOTIDE SEQUENCE [LARGE SCALE GENOMIC DNA]</scope>
    <source>
        <strain evidence="2">MIT17-670</strain>
    </source>
</reference>
<dbReference type="InterPro" id="IPR058078">
    <property type="entry name" value="Cj0814-like"/>
</dbReference>
<evidence type="ECO:0000313" key="2">
    <source>
        <dbReference type="Proteomes" id="UP000310353"/>
    </source>
</evidence>
<keyword evidence="2" id="KW-1185">Reference proteome</keyword>
<organism evidence="1 2">
    <name type="scientific">Campylobacter aviculae</name>
    <dbReference type="NCBI Taxonomy" id="2510190"/>
    <lineage>
        <taxon>Bacteria</taxon>
        <taxon>Pseudomonadati</taxon>
        <taxon>Campylobacterota</taxon>
        <taxon>Epsilonproteobacteria</taxon>
        <taxon>Campylobacterales</taxon>
        <taxon>Campylobacteraceae</taxon>
        <taxon>Campylobacter</taxon>
    </lineage>
</organism>